<protein>
    <submittedName>
        <fullName evidence="2">Uncharacterized protein</fullName>
    </submittedName>
</protein>
<keyword evidence="1" id="KW-1133">Transmembrane helix</keyword>
<keyword evidence="1" id="KW-0472">Membrane</keyword>
<keyword evidence="1" id="KW-0812">Transmembrane</keyword>
<accession>A0A644X303</accession>
<gene>
    <name evidence="2" type="ORF">SDC9_56599</name>
</gene>
<proteinExistence type="predicted"/>
<dbReference type="AlphaFoldDB" id="A0A644X303"/>
<evidence type="ECO:0000313" key="2">
    <source>
        <dbReference type="EMBL" id="MPM10271.1"/>
    </source>
</evidence>
<sequence>MLNFAYNRIYSFTRCRGGPRVLPQIQNIESTTTGGYKIRPYNLEVFAYSSEFEFHCVGRTTVLHLYSFFISICDLNTVMLVFSFMPSM</sequence>
<name>A0A644X303_9ZZZZ</name>
<reference evidence="2" key="1">
    <citation type="submission" date="2019-08" db="EMBL/GenBank/DDBJ databases">
        <authorList>
            <person name="Kucharzyk K."/>
            <person name="Murdoch R.W."/>
            <person name="Higgins S."/>
            <person name="Loffler F."/>
        </authorList>
    </citation>
    <scope>NUCLEOTIDE SEQUENCE</scope>
</reference>
<feature type="transmembrane region" description="Helical" evidence="1">
    <location>
        <begin position="63"/>
        <end position="85"/>
    </location>
</feature>
<dbReference type="EMBL" id="VSSQ01001672">
    <property type="protein sequence ID" value="MPM10271.1"/>
    <property type="molecule type" value="Genomic_DNA"/>
</dbReference>
<comment type="caution">
    <text evidence="2">The sequence shown here is derived from an EMBL/GenBank/DDBJ whole genome shotgun (WGS) entry which is preliminary data.</text>
</comment>
<organism evidence="2">
    <name type="scientific">bioreactor metagenome</name>
    <dbReference type="NCBI Taxonomy" id="1076179"/>
    <lineage>
        <taxon>unclassified sequences</taxon>
        <taxon>metagenomes</taxon>
        <taxon>ecological metagenomes</taxon>
    </lineage>
</organism>
<evidence type="ECO:0000256" key="1">
    <source>
        <dbReference type="SAM" id="Phobius"/>
    </source>
</evidence>